<reference evidence="2 3" key="1">
    <citation type="submission" date="2020-08" db="EMBL/GenBank/DDBJ databases">
        <title>The Agave Microbiome: Exploring the role of microbial communities in plant adaptations to desert environments.</title>
        <authorList>
            <person name="Partida-Martinez L.P."/>
        </authorList>
    </citation>
    <scope>NUCLEOTIDE SEQUENCE [LARGE SCALE GENOMIC DNA]</scope>
    <source>
        <strain evidence="2 3">AS3.12</strain>
    </source>
</reference>
<dbReference type="EMBL" id="JACHBU010000015">
    <property type="protein sequence ID" value="MBB6511032.1"/>
    <property type="molecule type" value="Genomic_DNA"/>
</dbReference>
<keyword evidence="3" id="KW-1185">Reference proteome</keyword>
<feature type="transmembrane region" description="Helical" evidence="1">
    <location>
        <begin position="107"/>
        <end position="129"/>
    </location>
</feature>
<evidence type="ECO:0000256" key="1">
    <source>
        <dbReference type="SAM" id="Phobius"/>
    </source>
</evidence>
<evidence type="ECO:0008006" key="4">
    <source>
        <dbReference type="Google" id="ProtNLM"/>
    </source>
</evidence>
<keyword evidence="1" id="KW-1133">Transmembrane helix</keyword>
<protein>
    <recommendedName>
        <fullName evidence="4">Inner membrane protein</fullName>
    </recommendedName>
</protein>
<sequence length="151" mass="16036">MVQIGVTAGFGIHYALFGAETAAIANLLSGLQRLAFLPGEKVVCLRRLGYLLVPVMLLMSALPWSGLPSLCAVSGTILPAIGRMQADEEKLRIWVMAGTIPWLLHDLLVGSPIVAIDAISLLTGAYTVWRLKRPAHGDAGRRQAAQAPAAV</sequence>
<feature type="transmembrane region" description="Helical" evidence="1">
    <location>
        <begin position="12"/>
        <end position="36"/>
    </location>
</feature>
<comment type="caution">
    <text evidence="2">The sequence shown here is derived from an EMBL/GenBank/DDBJ whole genome shotgun (WGS) entry which is preliminary data.</text>
</comment>
<keyword evidence="1" id="KW-0812">Transmembrane</keyword>
<dbReference type="InterPro" id="IPR019629">
    <property type="entry name" value="Uncharacterised_HI1736/YgjV"/>
</dbReference>
<keyword evidence="1" id="KW-0472">Membrane</keyword>
<dbReference type="Proteomes" id="UP000585437">
    <property type="component" value="Unassembled WGS sequence"/>
</dbReference>
<name>A0A7X0JQF2_9HYPH</name>
<gene>
    <name evidence="2" type="ORF">F4695_004427</name>
</gene>
<evidence type="ECO:0000313" key="3">
    <source>
        <dbReference type="Proteomes" id="UP000585437"/>
    </source>
</evidence>
<organism evidence="2 3">
    <name type="scientific">Rhizobium soli</name>
    <dbReference type="NCBI Taxonomy" id="424798"/>
    <lineage>
        <taxon>Bacteria</taxon>
        <taxon>Pseudomonadati</taxon>
        <taxon>Pseudomonadota</taxon>
        <taxon>Alphaproteobacteria</taxon>
        <taxon>Hyphomicrobiales</taxon>
        <taxon>Rhizobiaceae</taxon>
        <taxon>Rhizobium/Agrobacterium group</taxon>
        <taxon>Rhizobium</taxon>
    </lineage>
</organism>
<feature type="transmembrane region" description="Helical" evidence="1">
    <location>
        <begin position="48"/>
        <end position="66"/>
    </location>
</feature>
<evidence type="ECO:0000313" key="2">
    <source>
        <dbReference type="EMBL" id="MBB6511032.1"/>
    </source>
</evidence>
<dbReference type="RefSeq" id="WP_425503284.1">
    <property type="nucleotide sequence ID" value="NZ_JACHBU010000015.1"/>
</dbReference>
<dbReference type="Pfam" id="PF10688">
    <property type="entry name" value="Imp-YgjV"/>
    <property type="match status" value="1"/>
</dbReference>
<accession>A0A7X0JQF2</accession>
<dbReference type="AlphaFoldDB" id="A0A7X0JQF2"/>
<proteinExistence type="predicted"/>